<accession>A0A160PNT0</accession>
<dbReference type="EMBL" id="AP017369">
    <property type="protein sequence ID" value="BAU95056.1"/>
    <property type="molecule type" value="Genomic_DNA"/>
</dbReference>
<proteinExistence type="inferred from homology"/>
<dbReference type="CDD" id="cd06111">
    <property type="entry name" value="DsCS_like"/>
    <property type="match status" value="1"/>
</dbReference>
<dbReference type="RefSeq" id="WP_096454569.1">
    <property type="nucleotide sequence ID" value="NZ_AP017369.1"/>
</dbReference>
<evidence type="ECO:0000256" key="2">
    <source>
        <dbReference type="ARBA" id="ARBA00010566"/>
    </source>
</evidence>
<evidence type="ECO:0000256" key="7">
    <source>
        <dbReference type="PIRSR" id="PIRSR001369-1"/>
    </source>
</evidence>
<dbReference type="AlphaFoldDB" id="A0A160PNT0"/>
<dbReference type="PANTHER" id="PTHR11739">
    <property type="entry name" value="CITRATE SYNTHASE"/>
    <property type="match status" value="1"/>
</dbReference>
<feature type="active site" evidence="7">
    <location>
        <position position="320"/>
    </location>
</feature>
<evidence type="ECO:0000256" key="6">
    <source>
        <dbReference type="PIRNR" id="PIRNR001369"/>
    </source>
</evidence>
<gene>
    <name evidence="9" type="ORF">N24_0794</name>
</gene>
<comment type="pathway">
    <text evidence="1">Carbohydrate metabolism; tricarboxylic acid cycle.</text>
</comment>
<dbReference type="InterPro" id="IPR011278">
    <property type="entry name" value="2-MeCitrate/Citrate_synth_II"/>
</dbReference>
<keyword evidence="10" id="KW-1185">Reference proteome</keyword>
<dbReference type="UniPathway" id="UPA00223"/>
<dbReference type="Gene3D" id="1.10.580.10">
    <property type="entry name" value="Citrate Synthase, domain 1"/>
    <property type="match status" value="1"/>
</dbReference>
<dbReference type="Proteomes" id="UP000218244">
    <property type="component" value="Chromosome"/>
</dbReference>
<evidence type="ECO:0000256" key="1">
    <source>
        <dbReference type="ARBA" id="ARBA00005163"/>
    </source>
</evidence>
<dbReference type="InterPro" id="IPR016143">
    <property type="entry name" value="Citrate_synth-like_sm_a-sub"/>
</dbReference>
<reference evidence="9 10" key="1">
    <citation type="submission" date="2016-02" db="EMBL/GenBank/DDBJ databases">
        <title>Corynebacterium glutamicum N24 whole genome sequencing project.</title>
        <authorList>
            <person name="Matsutani M."/>
            <person name="Nangtapong N."/>
            <person name="Yakushi T."/>
            <person name="Matsushita K."/>
        </authorList>
    </citation>
    <scope>NUCLEOTIDE SEQUENCE [LARGE SCALE GENOMIC DNA]</scope>
    <source>
        <strain evidence="9 10">N24</strain>
    </source>
</reference>
<dbReference type="SUPFAM" id="SSF48256">
    <property type="entry name" value="Citrate synthase"/>
    <property type="match status" value="1"/>
</dbReference>
<comment type="similarity">
    <text evidence="2 6 8">Belongs to the citrate synthase family.</text>
</comment>
<evidence type="ECO:0000313" key="9">
    <source>
        <dbReference type="EMBL" id="BAU95056.1"/>
    </source>
</evidence>
<evidence type="ECO:0000256" key="8">
    <source>
        <dbReference type="RuleBase" id="RU003406"/>
    </source>
</evidence>
<evidence type="ECO:0000313" key="10">
    <source>
        <dbReference type="Proteomes" id="UP000218244"/>
    </source>
</evidence>
<dbReference type="GO" id="GO:0005829">
    <property type="term" value="C:cytosol"/>
    <property type="evidence" value="ECO:0007669"/>
    <property type="project" value="TreeGrafter"/>
</dbReference>
<evidence type="ECO:0000256" key="5">
    <source>
        <dbReference type="ARBA" id="ARBA00049288"/>
    </source>
</evidence>
<keyword evidence="4 6" id="KW-0808">Transferase</keyword>
<dbReference type="InterPro" id="IPR024176">
    <property type="entry name" value="Citrate_synthase_bac-typ"/>
</dbReference>
<evidence type="ECO:0000256" key="3">
    <source>
        <dbReference type="ARBA" id="ARBA00022532"/>
    </source>
</evidence>
<dbReference type="NCBIfam" id="TIGR01800">
    <property type="entry name" value="cit_synth_II"/>
    <property type="match status" value="1"/>
</dbReference>
<dbReference type="InterPro" id="IPR019810">
    <property type="entry name" value="Citrate_synthase_AS"/>
</dbReference>
<dbReference type="NCBIfam" id="NF010636">
    <property type="entry name" value="PRK14033.1"/>
    <property type="match status" value="1"/>
</dbReference>
<dbReference type="InterPro" id="IPR002020">
    <property type="entry name" value="Citrate_synthase"/>
</dbReference>
<name>A0A160PNT0_9CORY</name>
<comment type="catalytic activity">
    <reaction evidence="5">
        <text>oxaloacetate + acetyl-CoA + H2O = citrate + CoA + H(+)</text>
        <dbReference type="Rhea" id="RHEA:16845"/>
        <dbReference type="ChEBI" id="CHEBI:15377"/>
        <dbReference type="ChEBI" id="CHEBI:15378"/>
        <dbReference type="ChEBI" id="CHEBI:16452"/>
        <dbReference type="ChEBI" id="CHEBI:16947"/>
        <dbReference type="ChEBI" id="CHEBI:57287"/>
        <dbReference type="ChEBI" id="CHEBI:57288"/>
        <dbReference type="EC" id="2.3.3.16"/>
    </reaction>
</comment>
<dbReference type="PRINTS" id="PR00143">
    <property type="entry name" value="CITRTSNTHASE"/>
</dbReference>
<dbReference type="GO" id="GO:0006099">
    <property type="term" value="P:tricarboxylic acid cycle"/>
    <property type="evidence" value="ECO:0007669"/>
    <property type="project" value="UniProtKB-UniPathway"/>
</dbReference>
<dbReference type="GO" id="GO:0036440">
    <property type="term" value="F:citrate synthase activity"/>
    <property type="evidence" value="ECO:0007669"/>
    <property type="project" value="UniProtKB-EC"/>
</dbReference>
<dbReference type="Pfam" id="PF00285">
    <property type="entry name" value="Citrate_synt"/>
    <property type="match status" value="1"/>
</dbReference>
<dbReference type="Gene3D" id="1.10.230.10">
    <property type="entry name" value="Cytochrome P450-Terp, domain 2"/>
    <property type="match status" value="1"/>
</dbReference>
<evidence type="ECO:0000256" key="4">
    <source>
        <dbReference type="ARBA" id="ARBA00022679"/>
    </source>
</evidence>
<keyword evidence="3" id="KW-0816">Tricarboxylic acid cycle</keyword>
<dbReference type="PROSITE" id="PS00480">
    <property type="entry name" value="CITRATE_SYNTHASE"/>
    <property type="match status" value="1"/>
</dbReference>
<dbReference type="KEGG" id="csur:N24_0794"/>
<dbReference type="PANTHER" id="PTHR11739:SF4">
    <property type="entry name" value="CITRATE SYNTHASE, PEROXISOMAL"/>
    <property type="match status" value="1"/>
</dbReference>
<dbReference type="GO" id="GO:0005975">
    <property type="term" value="P:carbohydrate metabolic process"/>
    <property type="evidence" value="ECO:0007669"/>
    <property type="project" value="TreeGrafter"/>
</dbReference>
<feature type="active site" evidence="7">
    <location>
        <position position="269"/>
    </location>
</feature>
<dbReference type="InterPro" id="IPR016142">
    <property type="entry name" value="Citrate_synth-like_lrg_a-sub"/>
</dbReference>
<dbReference type="PIRSF" id="PIRSF001369">
    <property type="entry name" value="Citrate_synth"/>
    <property type="match status" value="1"/>
</dbReference>
<dbReference type="InterPro" id="IPR036969">
    <property type="entry name" value="Citrate_synthase_sf"/>
</dbReference>
<protein>
    <recommendedName>
        <fullName evidence="6">Citrate synthase</fullName>
    </recommendedName>
</protein>
<organism evidence="9 10">
    <name type="scientific">Corynebacterium suranareeae</name>
    <dbReference type="NCBI Taxonomy" id="2506452"/>
    <lineage>
        <taxon>Bacteria</taxon>
        <taxon>Bacillati</taxon>
        <taxon>Actinomycetota</taxon>
        <taxon>Actinomycetes</taxon>
        <taxon>Mycobacteriales</taxon>
        <taxon>Corynebacteriaceae</taxon>
        <taxon>Corynebacterium</taxon>
    </lineage>
</organism>
<sequence>MSHTQNVEVRKGLYGVIADYTAVSKVMPETNSLTYRGYAVEDLVENCSFEEVFYLLWNGELPTAEQLAEFNERGRSYRSLDAGLISLIHSLPKEAHPMDVMRTAVSYMGTKDSEYFTTDADHIRRVGHNLLAQLPMVLAMDIRRRKGLDIIAPDSSKSVAENLLSMVFGTGPDSPASNPEDVRDFEKSLILYAEHSFNASTFTSRVITSTKSDVYSAITGAIGALKGPLHGGANEFVMHTMLEIDDPDKAADWINNALDNKNVVMGFGHRVYKRGDSRVPSMEKSFRELAARHDGEKWVAMYENMRDAMDARTGIKPNLDFPAGPAYHLLGFPVDFFTPLFVIARVAGWTAHIVEQFENNSLIRPLSEYNGEEQRQVAPIEKR</sequence>